<feature type="binding site" evidence="1">
    <location>
        <position position="23"/>
    </location>
    <ligand>
        <name>alpha-D-mannose 1-phosphate</name>
        <dbReference type="ChEBI" id="CHEBI:58409"/>
    </ligand>
</feature>
<evidence type="ECO:0000313" key="4">
    <source>
        <dbReference type="Proteomes" id="UP000317977"/>
    </source>
</evidence>
<dbReference type="InterPro" id="IPR005002">
    <property type="entry name" value="PMM"/>
</dbReference>
<dbReference type="Proteomes" id="UP000317977">
    <property type="component" value="Unassembled WGS sequence"/>
</dbReference>
<keyword evidence="2" id="KW-0479">Metal-binding</keyword>
<dbReference type="RefSeq" id="WP_146537292.1">
    <property type="nucleotide sequence ID" value="NZ_SJPX01000006.1"/>
</dbReference>
<comment type="cofactor">
    <cofactor evidence="2">
        <name>Mg(2+)</name>
        <dbReference type="ChEBI" id="CHEBI:18420"/>
    </cofactor>
</comment>
<dbReference type="SUPFAM" id="SSF56784">
    <property type="entry name" value="HAD-like"/>
    <property type="match status" value="1"/>
</dbReference>
<sequence length="66" mass="7430">MKVKLDESLPQYSIWLGGISSIDVTKKGTDKAYSIRKIREIFGVQFSEMIFVGDALFPDANDYPAK</sequence>
<gene>
    <name evidence="3" type="ORF">Poly59_58240</name>
</gene>
<keyword evidence="2" id="KW-0460">Magnesium</keyword>
<dbReference type="EMBL" id="SJPX01000006">
    <property type="protein sequence ID" value="TWU46851.1"/>
    <property type="molecule type" value="Genomic_DNA"/>
</dbReference>
<evidence type="ECO:0000256" key="2">
    <source>
        <dbReference type="PIRSR" id="PIRSR605002-3"/>
    </source>
</evidence>
<dbReference type="AlphaFoldDB" id="A0A5C6EGL0"/>
<evidence type="ECO:0000256" key="1">
    <source>
        <dbReference type="PIRSR" id="PIRSR605002-2"/>
    </source>
</evidence>
<reference evidence="3 4" key="1">
    <citation type="submission" date="2019-02" db="EMBL/GenBank/DDBJ databases">
        <title>Deep-cultivation of Planctomycetes and their phenomic and genomic characterization uncovers novel biology.</title>
        <authorList>
            <person name="Wiegand S."/>
            <person name="Jogler M."/>
            <person name="Boedeker C."/>
            <person name="Pinto D."/>
            <person name="Vollmers J."/>
            <person name="Rivas-Marin E."/>
            <person name="Kohn T."/>
            <person name="Peeters S.H."/>
            <person name="Heuer A."/>
            <person name="Rast P."/>
            <person name="Oberbeckmann S."/>
            <person name="Bunk B."/>
            <person name="Jeske O."/>
            <person name="Meyerdierks A."/>
            <person name="Storesund J.E."/>
            <person name="Kallscheuer N."/>
            <person name="Luecker S."/>
            <person name="Lage O.M."/>
            <person name="Pohl T."/>
            <person name="Merkel B.J."/>
            <person name="Hornburger P."/>
            <person name="Mueller R.-W."/>
            <person name="Bruemmer F."/>
            <person name="Labrenz M."/>
            <person name="Spormann A.M."/>
            <person name="Op Den Camp H."/>
            <person name="Overmann J."/>
            <person name="Amann R."/>
            <person name="Jetten M.S.M."/>
            <person name="Mascher T."/>
            <person name="Medema M.H."/>
            <person name="Devos D.P."/>
            <person name="Kaster A.-K."/>
            <person name="Ovreas L."/>
            <person name="Rohde M."/>
            <person name="Galperin M.Y."/>
            <person name="Jogler C."/>
        </authorList>
    </citation>
    <scope>NUCLEOTIDE SEQUENCE [LARGE SCALE GENOMIC DNA]</scope>
    <source>
        <strain evidence="3 4">Poly59</strain>
    </source>
</reference>
<dbReference type="OrthoDB" id="2241234at2"/>
<dbReference type="InterPro" id="IPR023214">
    <property type="entry name" value="HAD_sf"/>
</dbReference>
<proteinExistence type="predicted"/>
<dbReference type="InterPro" id="IPR036412">
    <property type="entry name" value="HAD-like_sf"/>
</dbReference>
<organism evidence="3 4">
    <name type="scientific">Rubripirellula reticaptiva</name>
    <dbReference type="NCBI Taxonomy" id="2528013"/>
    <lineage>
        <taxon>Bacteria</taxon>
        <taxon>Pseudomonadati</taxon>
        <taxon>Planctomycetota</taxon>
        <taxon>Planctomycetia</taxon>
        <taxon>Pirellulales</taxon>
        <taxon>Pirellulaceae</taxon>
        <taxon>Rubripirellula</taxon>
    </lineage>
</organism>
<evidence type="ECO:0000313" key="3">
    <source>
        <dbReference type="EMBL" id="TWU46851.1"/>
    </source>
</evidence>
<dbReference type="GO" id="GO:0009298">
    <property type="term" value="P:GDP-mannose biosynthetic process"/>
    <property type="evidence" value="ECO:0007669"/>
    <property type="project" value="InterPro"/>
</dbReference>
<comment type="caution">
    <text evidence="3">The sequence shown here is derived from an EMBL/GenBank/DDBJ whole genome shotgun (WGS) entry which is preliminary data.</text>
</comment>
<keyword evidence="4" id="KW-1185">Reference proteome</keyword>
<name>A0A5C6EGL0_9BACT</name>
<dbReference type="Gene3D" id="3.40.50.1000">
    <property type="entry name" value="HAD superfamily/HAD-like"/>
    <property type="match status" value="1"/>
</dbReference>
<dbReference type="Pfam" id="PF03332">
    <property type="entry name" value="PMM"/>
    <property type="match status" value="1"/>
</dbReference>
<dbReference type="GO" id="GO:0004615">
    <property type="term" value="F:phosphomannomutase activity"/>
    <property type="evidence" value="ECO:0007669"/>
    <property type="project" value="InterPro"/>
</dbReference>
<protein>
    <recommendedName>
        <fullName evidence="5">Phosphomannomutase</fullName>
    </recommendedName>
</protein>
<accession>A0A5C6EGL0</accession>
<evidence type="ECO:0008006" key="5">
    <source>
        <dbReference type="Google" id="ProtNLM"/>
    </source>
</evidence>
<dbReference type="GO" id="GO:0046872">
    <property type="term" value="F:metal ion binding"/>
    <property type="evidence" value="ECO:0007669"/>
    <property type="project" value="UniProtKB-KW"/>
</dbReference>
<feature type="binding site" evidence="1">
    <location>
        <position position="21"/>
    </location>
    <ligand>
        <name>alpha-D-mannose 1-phosphate</name>
        <dbReference type="ChEBI" id="CHEBI:58409"/>
    </ligand>
</feature>
<feature type="binding site" evidence="2">
    <location>
        <position position="54"/>
    </location>
    <ligand>
        <name>Mg(2+)</name>
        <dbReference type="ChEBI" id="CHEBI:18420"/>
        <label>1</label>
    </ligand>
</feature>